<evidence type="ECO:0000256" key="1">
    <source>
        <dbReference type="SAM" id="MobiDB-lite"/>
    </source>
</evidence>
<evidence type="ECO:0000313" key="4">
    <source>
        <dbReference type="Proteomes" id="UP001648503"/>
    </source>
</evidence>
<evidence type="ECO:0000313" key="3">
    <source>
        <dbReference type="EMBL" id="KAH6590052.1"/>
    </source>
</evidence>
<proteinExistence type="predicted"/>
<keyword evidence="4" id="KW-1185">Reference proteome</keyword>
<evidence type="ECO:0000256" key="2">
    <source>
        <dbReference type="SAM" id="Phobius"/>
    </source>
</evidence>
<feature type="transmembrane region" description="Helical" evidence="2">
    <location>
        <begin position="244"/>
        <end position="265"/>
    </location>
</feature>
<dbReference type="EMBL" id="JAFCIX010000438">
    <property type="protein sequence ID" value="KAH6590052.1"/>
    <property type="molecule type" value="Genomic_DNA"/>
</dbReference>
<dbReference type="Proteomes" id="UP001648503">
    <property type="component" value="Unassembled WGS sequence"/>
</dbReference>
<name>A0ABQ8F0S5_9FUNG</name>
<gene>
    <name evidence="3" type="ORF">BASA50_009753</name>
</gene>
<accession>A0ABQ8F0S5</accession>
<sequence>MDVNPTQAATVIPRPASPAPASPSHHHSQMMPQNLAAPVSVTTAASSSNCAFRHRTAASTHPHIPIQQRMSHSLLQQQLQQLLHKQQQPQLQSAASMSALSHIPTYQQLVNINGMLYAVHFPAATHVVSAQQEELSAPHSSTSLQINTSSLSAKQAVDPSHNHQLVADPQPAHPPVVAAVANVEAAVEPEMALDRPNAAAQPEAGGPAANPQNHNVNALFLLAKLAVILFMFCQNVSMTRVITLHIAAAIFFAFQMGYICIPASWRTSAKDPSANDLGLVDGTLDAATISAPAFHQQLLDIASSFFVSLIPDYTNLANEDEAFAAEVRPI</sequence>
<reference evidence="3 4" key="1">
    <citation type="submission" date="2021-02" db="EMBL/GenBank/DDBJ databases">
        <title>Variation within the Batrachochytrium salamandrivorans European outbreak.</title>
        <authorList>
            <person name="Kelly M."/>
            <person name="Pasmans F."/>
            <person name="Shea T.P."/>
            <person name="Munoz J.F."/>
            <person name="Carranza S."/>
            <person name="Cuomo C.A."/>
            <person name="Martel A."/>
        </authorList>
    </citation>
    <scope>NUCLEOTIDE SEQUENCE [LARGE SCALE GENOMIC DNA]</scope>
    <source>
        <strain evidence="3 4">AMFP18/2</strain>
    </source>
</reference>
<keyword evidence="2" id="KW-0812">Transmembrane</keyword>
<protein>
    <submittedName>
        <fullName evidence="3">Uncharacterized protein</fullName>
    </submittedName>
</protein>
<keyword evidence="2" id="KW-0472">Membrane</keyword>
<keyword evidence="2" id="KW-1133">Transmembrane helix</keyword>
<organism evidence="3 4">
    <name type="scientific">Batrachochytrium salamandrivorans</name>
    <dbReference type="NCBI Taxonomy" id="1357716"/>
    <lineage>
        <taxon>Eukaryota</taxon>
        <taxon>Fungi</taxon>
        <taxon>Fungi incertae sedis</taxon>
        <taxon>Chytridiomycota</taxon>
        <taxon>Chytridiomycota incertae sedis</taxon>
        <taxon>Chytridiomycetes</taxon>
        <taxon>Rhizophydiales</taxon>
        <taxon>Rhizophydiales incertae sedis</taxon>
        <taxon>Batrachochytrium</taxon>
    </lineage>
</organism>
<feature type="transmembrane region" description="Helical" evidence="2">
    <location>
        <begin position="216"/>
        <end position="232"/>
    </location>
</feature>
<comment type="caution">
    <text evidence="3">The sequence shown here is derived from an EMBL/GenBank/DDBJ whole genome shotgun (WGS) entry which is preliminary data.</text>
</comment>
<feature type="region of interest" description="Disordered" evidence="1">
    <location>
        <begin position="1"/>
        <end position="30"/>
    </location>
</feature>